<dbReference type="Proteomes" id="UP000013057">
    <property type="component" value="Unassembled WGS sequence"/>
</dbReference>
<gene>
    <name evidence="1" type="ORF">KN10_1428</name>
</gene>
<reference evidence="2" key="1">
    <citation type="journal article" date="2013" name="Genome">
        <title>Draft Genome Sequence of a Thermophilic Member of the Bacillaceae, Anoxybacillus flavithermus Strain Kn10, Isolated from the Kan-nawa Hot Spring in Japan.</title>
        <authorList>
            <person name="Matsutani M."/>
            <person name="Shirakihara Y."/>
            <person name="Imada K."/>
            <person name="Yakushi T."/>
            <person name="Matsushita K."/>
        </authorList>
    </citation>
    <scope>NUCLEOTIDE SEQUENCE [LARGE SCALE GENOMIC DNA]</scope>
    <source>
        <strain evidence="2">NBRC 109594</strain>
    </source>
</reference>
<evidence type="ECO:0000313" key="1">
    <source>
        <dbReference type="EMBL" id="GAC90992.1"/>
    </source>
</evidence>
<accession>R4G6I5</accession>
<dbReference type="AlphaFoldDB" id="R4G6I5"/>
<sequence>MALLSKYIIAQTSITFVYKQPSYIITSLFKKEMINEYFKD</sequence>
<comment type="caution">
    <text evidence="1">The sequence shown here is derived from an EMBL/GenBank/DDBJ whole genome shotgun (WGS) entry which is preliminary data.</text>
</comment>
<proteinExistence type="predicted"/>
<evidence type="ECO:0000313" key="2">
    <source>
        <dbReference type="Proteomes" id="UP000013057"/>
    </source>
</evidence>
<dbReference type="EMBL" id="BARH01000010">
    <property type="protein sequence ID" value="GAC90992.1"/>
    <property type="molecule type" value="Genomic_DNA"/>
</dbReference>
<name>R4G6I5_9BACL</name>
<organism evidence="1 2">
    <name type="scientific">Anoxybacillus flavithermus NBRC 109594</name>
    <dbReference type="NCBI Taxonomy" id="1315967"/>
    <lineage>
        <taxon>Bacteria</taxon>
        <taxon>Bacillati</taxon>
        <taxon>Bacillota</taxon>
        <taxon>Bacilli</taxon>
        <taxon>Bacillales</taxon>
        <taxon>Anoxybacillaceae</taxon>
        <taxon>Anoxybacillus</taxon>
    </lineage>
</organism>
<protein>
    <submittedName>
        <fullName evidence="1">Uncharacterized protein</fullName>
    </submittedName>
</protein>